<sequence length="148" mass="16903">MKSSFPKWENLPQLDLYLDQVLSYVNQTILAATDQPQVTLTASMVNNYVKHGYIPKPIKKKYNSLQVARLLAITSLKPVFSIQDIWTAIEKLELPPEQLYNSFVSAMNEENADIPELILSACHTLKTYYQTRQLLSQLESEVSHESNS</sequence>
<evidence type="ECO:0000313" key="1">
    <source>
        <dbReference type="EMBL" id="SUN76093.1"/>
    </source>
</evidence>
<dbReference type="Pfam" id="PF08876">
    <property type="entry name" value="DUF1836"/>
    <property type="match status" value="1"/>
</dbReference>
<gene>
    <name evidence="1" type="ORF">NCTC13765_00539</name>
</gene>
<accession>A0A380KVY0</accession>
<evidence type="ECO:0000313" key="2">
    <source>
        <dbReference type="Proteomes" id="UP000254634"/>
    </source>
</evidence>
<name>A0A380KVY0_9STRE</name>
<dbReference type="InterPro" id="IPR014975">
    <property type="entry name" value="DUF1836"/>
</dbReference>
<dbReference type="OrthoDB" id="3191472at2"/>
<dbReference type="Proteomes" id="UP000254634">
    <property type="component" value="Unassembled WGS sequence"/>
</dbReference>
<proteinExistence type="predicted"/>
<dbReference type="RefSeq" id="WP_018371712.1">
    <property type="nucleotide sequence ID" value="NZ_UHFR01000005.1"/>
</dbReference>
<dbReference type="PANTHER" id="PTHR40056">
    <property type="entry name" value="HYPOTHETICAL CYTOSOLIC PROTEIN"/>
    <property type="match status" value="1"/>
</dbReference>
<dbReference type="AlphaFoldDB" id="A0A380KVY0"/>
<dbReference type="PANTHER" id="PTHR40056:SF1">
    <property type="entry name" value="DUF1836 DOMAIN-CONTAINING PROTEIN"/>
    <property type="match status" value="1"/>
</dbReference>
<reference evidence="1" key="1">
    <citation type="submission" date="2018-06" db="EMBL/GenBank/DDBJ databases">
        <authorList>
            <consortium name="Pathogen Informatics"/>
            <person name="Doyle S."/>
        </authorList>
    </citation>
    <scope>NUCLEOTIDE SEQUENCE [LARGE SCALE GENOMIC DNA]</scope>
    <source>
        <strain evidence="1">NCTC13765</strain>
    </source>
</reference>
<organism evidence="1 2">
    <name type="scientific">Streptococcus massiliensis</name>
    <dbReference type="NCBI Taxonomy" id="313439"/>
    <lineage>
        <taxon>Bacteria</taxon>
        <taxon>Bacillati</taxon>
        <taxon>Bacillota</taxon>
        <taxon>Bacilli</taxon>
        <taxon>Lactobacillales</taxon>
        <taxon>Streptococcaceae</taxon>
        <taxon>Streptococcus</taxon>
    </lineage>
</organism>
<protein>
    <submittedName>
        <fullName evidence="1">Domain of uncharacterized function (DUF1836)</fullName>
    </submittedName>
</protein>
<dbReference type="EMBL" id="UHFR01000005">
    <property type="protein sequence ID" value="SUN76093.1"/>
    <property type="molecule type" value="Genomic_DNA"/>
</dbReference>
<dbReference type="STRING" id="1123307.GCA_000380065_01014"/>
<keyword evidence="2" id="KW-1185">Reference proteome</keyword>